<name>A0A8S3TL28_MYTED</name>
<dbReference type="EMBL" id="CAJPWZ010002241">
    <property type="protein sequence ID" value="CAG2234427.1"/>
    <property type="molecule type" value="Genomic_DNA"/>
</dbReference>
<keyword evidence="1" id="KW-0812">Transmembrane</keyword>
<accession>A0A8S3TL28</accession>
<proteinExistence type="predicted"/>
<protein>
    <submittedName>
        <fullName evidence="2">Uncharacterized protein</fullName>
    </submittedName>
</protein>
<gene>
    <name evidence="2" type="ORF">MEDL_47073</name>
</gene>
<evidence type="ECO:0000313" key="3">
    <source>
        <dbReference type="Proteomes" id="UP000683360"/>
    </source>
</evidence>
<comment type="caution">
    <text evidence="2">The sequence shown here is derived from an EMBL/GenBank/DDBJ whole genome shotgun (WGS) entry which is preliminary data.</text>
</comment>
<organism evidence="2 3">
    <name type="scientific">Mytilus edulis</name>
    <name type="common">Blue mussel</name>
    <dbReference type="NCBI Taxonomy" id="6550"/>
    <lineage>
        <taxon>Eukaryota</taxon>
        <taxon>Metazoa</taxon>
        <taxon>Spiralia</taxon>
        <taxon>Lophotrochozoa</taxon>
        <taxon>Mollusca</taxon>
        <taxon>Bivalvia</taxon>
        <taxon>Autobranchia</taxon>
        <taxon>Pteriomorphia</taxon>
        <taxon>Mytilida</taxon>
        <taxon>Mytiloidea</taxon>
        <taxon>Mytilidae</taxon>
        <taxon>Mytilinae</taxon>
        <taxon>Mytilus</taxon>
    </lineage>
</organism>
<evidence type="ECO:0000313" key="2">
    <source>
        <dbReference type="EMBL" id="CAG2234427.1"/>
    </source>
</evidence>
<reference evidence="2" key="1">
    <citation type="submission" date="2021-03" db="EMBL/GenBank/DDBJ databases">
        <authorList>
            <person name="Bekaert M."/>
        </authorList>
    </citation>
    <scope>NUCLEOTIDE SEQUENCE</scope>
</reference>
<keyword evidence="1" id="KW-1133">Transmembrane helix</keyword>
<evidence type="ECO:0000256" key="1">
    <source>
        <dbReference type="SAM" id="Phobius"/>
    </source>
</evidence>
<dbReference type="Proteomes" id="UP000683360">
    <property type="component" value="Unassembled WGS sequence"/>
</dbReference>
<dbReference type="OrthoDB" id="6104566at2759"/>
<sequence length="425" mass="48105">MQIKSFMSSCDFEEKCTIKMTRYRACNDCYFHNTYENDVKMTSQFKRTLRATFVLCIIAKIFTTEEHYVYYTIDGDRRSCRAYLNCEPGHEILPCAIQFTKDVCTSCTDDKVQPDLISSSPTGNENDTKCFTAVNKCDANEIKYSKSKKIPFCDQLIGCECDTTKCYYGDPCLCDDKQTECEEGKYLNKTGGCEDCPEGTEKAGKGCGPCRRTKYINERIHSRDSNSVPEVKMSSKRTETQSTKLSVLLSTSSQSPIVKHQQENIEDSDNTTMIIIVVVLGVAVVVLFIVVVYIWRTHEQCICRFNMCFNHGPRDPIIPPPDRIPLNQVVNGDIQEVADNRTTEGGRPTATPTDNRNSEIYRDQATSNQCEFQNDNCNTSSREQCQNNNSVSRSSNSPHVEIVTRKCKYTTDQSLASGRYMTMNA</sequence>
<dbReference type="AlphaFoldDB" id="A0A8S3TL28"/>
<keyword evidence="1" id="KW-0472">Membrane</keyword>
<keyword evidence="3" id="KW-1185">Reference proteome</keyword>
<feature type="transmembrane region" description="Helical" evidence="1">
    <location>
        <begin position="273"/>
        <end position="295"/>
    </location>
</feature>